<dbReference type="PANTHER" id="PTHR10662">
    <property type="entry name" value="NUCLEAR RNA EXPORT FACTOR"/>
    <property type="match status" value="1"/>
</dbReference>
<evidence type="ECO:0000313" key="3">
    <source>
        <dbReference type="EMBL" id="KAJ4372436.1"/>
    </source>
</evidence>
<dbReference type="InterPro" id="IPR005637">
    <property type="entry name" value="TAP_C_dom"/>
</dbReference>
<feature type="compositionally biased region" description="Basic residues" evidence="1">
    <location>
        <begin position="76"/>
        <end position="86"/>
    </location>
</feature>
<sequence>MSGPPRGRGRGRGRGGQNFFQQQQQSQDGDLSMSDARPFVPRGRGRGGYQGGQQQQQRSYDVEEDQAMYDANSSRGRGRGRARGPRGGHYQPPHQRNHQDANREDPAEANPAEQLMKDFLARRYDASSKLLSLSNIAGDPAVLESGMFSTEVKQKKFFPALLIVCERELGTQEAKEEAIQSVSLSNNGLQNTHVVYKLCWQLNHIKNLDLSNNAFDGLDKLQPWKGRFKNLEHLIVDPFPTSGWDEELTSWYPRLKFLNGKQVRGDNTNNTNGLQVPVQNVQAVATPPISTTPVPNIVIDEEQQQKEAMVLLVQRETNLRRDYAVQLLDAAQWNIEQAGVLFTQSQPTLPPEAFN</sequence>
<dbReference type="Pfam" id="PF03943">
    <property type="entry name" value="TAP_C"/>
    <property type="match status" value="1"/>
</dbReference>
<dbReference type="OrthoDB" id="25872at2759"/>
<keyword evidence="4" id="KW-1185">Reference proteome</keyword>
<evidence type="ECO:0000313" key="4">
    <source>
        <dbReference type="Proteomes" id="UP001140560"/>
    </source>
</evidence>
<dbReference type="GO" id="GO:0003723">
    <property type="term" value="F:RNA binding"/>
    <property type="evidence" value="ECO:0007669"/>
    <property type="project" value="TreeGrafter"/>
</dbReference>
<reference evidence="3" key="1">
    <citation type="submission" date="2022-10" db="EMBL/GenBank/DDBJ databases">
        <title>Tapping the CABI collections for fungal endophytes: first genome assemblies for Collariella, Neodidymelliopsis, Ascochyta clinopodiicola, Didymella pomorum, Didymosphaeria variabile, Neocosmospora piperis and Neocucurbitaria cava.</title>
        <authorList>
            <person name="Hill R."/>
        </authorList>
    </citation>
    <scope>NUCLEOTIDE SEQUENCE</scope>
    <source>
        <strain evidence="3">IMI 356814</strain>
    </source>
</reference>
<dbReference type="InterPro" id="IPR030217">
    <property type="entry name" value="NXF_fam"/>
</dbReference>
<organism evidence="3 4">
    <name type="scientific">Neocucurbitaria cava</name>
    <dbReference type="NCBI Taxonomy" id="798079"/>
    <lineage>
        <taxon>Eukaryota</taxon>
        <taxon>Fungi</taxon>
        <taxon>Dikarya</taxon>
        <taxon>Ascomycota</taxon>
        <taxon>Pezizomycotina</taxon>
        <taxon>Dothideomycetes</taxon>
        <taxon>Pleosporomycetidae</taxon>
        <taxon>Pleosporales</taxon>
        <taxon>Pleosporineae</taxon>
        <taxon>Cucurbitariaceae</taxon>
        <taxon>Neocucurbitaria</taxon>
    </lineage>
</organism>
<dbReference type="GO" id="GO:0005634">
    <property type="term" value="C:nucleus"/>
    <property type="evidence" value="ECO:0007669"/>
    <property type="project" value="InterPro"/>
</dbReference>
<proteinExistence type="predicted"/>
<dbReference type="Gene3D" id="3.80.10.10">
    <property type="entry name" value="Ribonuclease Inhibitor"/>
    <property type="match status" value="1"/>
</dbReference>
<feature type="compositionally biased region" description="Low complexity" evidence="1">
    <location>
        <begin position="17"/>
        <end position="27"/>
    </location>
</feature>
<feature type="region of interest" description="Disordered" evidence="1">
    <location>
        <begin position="1"/>
        <end position="109"/>
    </location>
</feature>
<accession>A0A9W8YD98</accession>
<dbReference type="Gene3D" id="1.10.8.10">
    <property type="entry name" value="DNA helicase RuvA subunit, C-terminal domain"/>
    <property type="match status" value="1"/>
</dbReference>
<dbReference type="SUPFAM" id="SSF52058">
    <property type="entry name" value="L domain-like"/>
    <property type="match status" value="1"/>
</dbReference>
<dbReference type="AlphaFoldDB" id="A0A9W8YD98"/>
<protein>
    <submittedName>
        <fullName evidence="3">Nuclear mRNA export, poly(A)+RNA binding protein</fullName>
    </submittedName>
</protein>
<dbReference type="SMART" id="SM00804">
    <property type="entry name" value="TAP_C"/>
    <property type="match status" value="1"/>
</dbReference>
<feature type="compositionally biased region" description="Basic and acidic residues" evidence="1">
    <location>
        <begin position="97"/>
        <end position="106"/>
    </location>
</feature>
<dbReference type="Proteomes" id="UP001140560">
    <property type="component" value="Unassembled WGS sequence"/>
</dbReference>
<dbReference type="EMBL" id="JAPEUY010000006">
    <property type="protein sequence ID" value="KAJ4372436.1"/>
    <property type="molecule type" value="Genomic_DNA"/>
</dbReference>
<evidence type="ECO:0000256" key="1">
    <source>
        <dbReference type="SAM" id="MobiDB-lite"/>
    </source>
</evidence>
<feature type="domain" description="TAP-C" evidence="2">
    <location>
        <begin position="304"/>
        <end position="355"/>
    </location>
</feature>
<dbReference type="SUPFAM" id="SSF46934">
    <property type="entry name" value="UBA-like"/>
    <property type="match status" value="1"/>
</dbReference>
<dbReference type="PANTHER" id="PTHR10662:SF22">
    <property type="entry name" value="NUCLEAR RNA EXPORT FACTOR 1"/>
    <property type="match status" value="1"/>
</dbReference>
<evidence type="ECO:0000259" key="2">
    <source>
        <dbReference type="PROSITE" id="PS51281"/>
    </source>
</evidence>
<dbReference type="GO" id="GO:0016973">
    <property type="term" value="P:poly(A)+ mRNA export from nucleus"/>
    <property type="evidence" value="ECO:0007669"/>
    <property type="project" value="TreeGrafter"/>
</dbReference>
<gene>
    <name evidence="3" type="primary">MEX67</name>
    <name evidence="3" type="ORF">N0V83_004210</name>
</gene>
<comment type="caution">
    <text evidence="3">The sequence shown here is derived from an EMBL/GenBank/DDBJ whole genome shotgun (WGS) entry which is preliminary data.</text>
</comment>
<dbReference type="InterPro" id="IPR032675">
    <property type="entry name" value="LRR_dom_sf"/>
</dbReference>
<dbReference type="PROSITE" id="PS51281">
    <property type="entry name" value="TAP_C"/>
    <property type="match status" value="1"/>
</dbReference>
<name>A0A9W8YD98_9PLEO</name>
<dbReference type="InterPro" id="IPR009060">
    <property type="entry name" value="UBA-like_sf"/>
</dbReference>